<dbReference type="InterPro" id="IPR045853">
    <property type="entry name" value="Pep_chain_release_fac_I_sf"/>
</dbReference>
<dbReference type="EMBL" id="JAGQLM010000029">
    <property type="protein sequence ID" value="MCA9374828.1"/>
    <property type="molecule type" value="Genomic_DNA"/>
</dbReference>
<evidence type="ECO:0000313" key="7">
    <source>
        <dbReference type="EMBL" id="MCA9374828.1"/>
    </source>
</evidence>
<keyword evidence="4" id="KW-0648">Protein biosynthesis</keyword>
<evidence type="ECO:0000259" key="6">
    <source>
        <dbReference type="PROSITE" id="PS00745"/>
    </source>
</evidence>
<dbReference type="InterPro" id="IPR005139">
    <property type="entry name" value="PCRF"/>
</dbReference>
<dbReference type="Proteomes" id="UP000748332">
    <property type="component" value="Unassembled WGS sequence"/>
</dbReference>
<dbReference type="SUPFAM" id="SSF75620">
    <property type="entry name" value="Release factor"/>
    <property type="match status" value="1"/>
</dbReference>
<dbReference type="Pfam" id="PF00472">
    <property type="entry name" value="RF-1"/>
    <property type="match status" value="1"/>
</dbReference>
<dbReference type="PANTHER" id="PTHR43804:SF7">
    <property type="entry name" value="LD18447P"/>
    <property type="match status" value="1"/>
</dbReference>
<dbReference type="PROSITE" id="PS00745">
    <property type="entry name" value="RF_PROK_I"/>
    <property type="match status" value="1"/>
</dbReference>
<reference evidence="7" key="2">
    <citation type="journal article" date="2021" name="Microbiome">
        <title>Successional dynamics and alternative stable states in a saline activated sludge microbial community over 9 years.</title>
        <authorList>
            <person name="Wang Y."/>
            <person name="Ye J."/>
            <person name="Ju F."/>
            <person name="Liu L."/>
            <person name="Boyd J.A."/>
            <person name="Deng Y."/>
            <person name="Parks D.H."/>
            <person name="Jiang X."/>
            <person name="Yin X."/>
            <person name="Woodcroft B.J."/>
            <person name="Tyson G.W."/>
            <person name="Hugenholtz P."/>
            <person name="Polz M.F."/>
            <person name="Zhang T."/>
        </authorList>
    </citation>
    <scope>NUCLEOTIDE SEQUENCE</scope>
    <source>
        <strain evidence="7">HKST-UBA16</strain>
    </source>
</reference>
<accession>A0A955I1H3</accession>
<dbReference type="PANTHER" id="PTHR43804">
    <property type="entry name" value="LD18447P"/>
    <property type="match status" value="1"/>
</dbReference>
<protein>
    <submittedName>
        <fullName evidence="7">Peptide chain release factor 1</fullName>
    </submittedName>
</protein>
<keyword evidence="5" id="KW-0175">Coiled coil</keyword>
<proteinExistence type="inferred from homology"/>
<dbReference type="FunFam" id="3.30.70.1660:FF:000002">
    <property type="entry name" value="Peptide chain release factor 1"/>
    <property type="match status" value="1"/>
</dbReference>
<dbReference type="Pfam" id="PF03462">
    <property type="entry name" value="PCRF"/>
    <property type="match status" value="1"/>
</dbReference>
<name>A0A955I1H3_9BACT</name>
<dbReference type="NCBIfam" id="NF001859">
    <property type="entry name" value="PRK00591.1"/>
    <property type="match status" value="1"/>
</dbReference>
<dbReference type="GO" id="GO:0005737">
    <property type="term" value="C:cytoplasm"/>
    <property type="evidence" value="ECO:0007669"/>
    <property type="project" value="UniProtKB-ARBA"/>
</dbReference>
<organism evidence="7 8">
    <name type="scientific">Candidatus Dojkabacteria bacterium</name>
    <dbReference type="NCBI Taxonomy" id="2099670"/>
    <lineage>
        <taxon>Bacteria</taxon>
        <taxon>Candidatus Dojkabacteria</taxon>
    </lineage>
</organism>
<feature type="coiled-coil region" evidence="5">
    <location>
        <begin position="4"/>
        <end position="35"/>
    </location>
</feature>
<feature type="coiled-coil region" evidence="5">
    <location>
        <begin position="82"/>
        <end position="109"/>
    </location>
</feature>
<comment type="caution">
    <text evidence="7">The sequence shown here is derived from an EMBL/GenBank/DDBJ whole genome shotgun (WGS) entry which is preliminary data.</text>
</comment>
<evidence type="ECO:0000256" key="3">
    <source>
        <dbReference type="ARBA" id="ARBA00022481"/>
    </source>
</evidence>
<comment type="similarity">
    <text evidence="2">Belongs to the prokaryotic/mitochondrial release factor family.</text>
</comment>
<reference evidence="7" key="1">
    <citation type="submission" date="2020-04" db="EMBL/GenBank/DDBJ databases">
        <authorList>
            <person name="Zhang T."/>
        </authorList>
    </citation>
    <scope>NUCLEOTIDE SEQUENCE</scope>
    <source>
        <strain evidence="7">HKST-UBA16</strain>
    </source>
</reference>
<dbReference type="InterPro" id="IPR050057">
    <property type="entry name" value="Prokaryotic/Mito_RF"/>
</dbReference>
<gene>
    <name evidence="7" type="primary">prfA</name>
    <name evidence="7" type="ORF">KC622_00695</name>
</gene>
<dbReference type="Gene3D" id="3.30.70.1660">
    <property type="match status" value="1"/>
</dbReference>
<keyword evidence="3" id="KW-0488">Methylation</keyword>
<feature type="non-terminal residue" evidence="7">
    <location>
        <position position="350"/>
    </location>
</feature>
<dbReference type="SMART" id="SM00937">
    <property type="entry name" value="PCRF"/>
    <property type="match status" value="1"/>
</dbReference>
<dbReference type="FunFam" id="3.30.160.20:FF:000004">
    <property type="entry name" value="Peptide chain release factor 1"/>
    <property type="match status" value="1"/>
</dbReference>
<evidence type="ECO:0000256" key="5">
    <source>
        <dbReference type="SAM" id="Coils"/>
    </source>
</evidence>
<evidence type="ECO:0000256" key="4">
    <source>
        <dbReference type="ARBA" id="ARBA00022917"/>
    </source>
</evidence>
<sequence>MFQLELLTNKTKEQSKSLQEKKSELEKKLSHAHEDHLDISSLNAELAEATEMVDLYNSLVRKLSIFKQNEDIIKAGSERELIEIAKSEQEGLTQEIETLLTDIEEKEIKQKLSDPDDSKSVVLEIRAGAGGDEAALFAADLFRMYKAFAVKQNWAVSIIDSSISESGGFKQLVAQIKGPSVYKYLKHESGVHRVQRIPSTESSGRIHTSTASVAILPEAKDIEVDIREEDLRVDTMRSSGPGGQSVNTTTSAVRITHIPTGIVVSCQDTKVQQQNKEKAMEILRARLYEKKRQEEAQKRSDLRSSQIGSAMRAEKIRTYNFPQSRVTDHRIKKSWHNLESIMNGEIEDML</sequence>
<dbReference type="AlphaFoldDB" id="A0A955I1H3"/>
<dbReference type="InterPro" id="IPR000352">
    <property type="entry name" value="Pep_chain_release_fac_I"/>
</dbReference>
<evidence type="ECO:0000313" key="8">
    <source>
        <dbReference type="Proteomes" id="UP000748332"/>
    </source>
</evidence>
<evidence type="ECO:0000256" key="1">
    <source>
        <dbReference type="ARBA" id="ARBA00002986"/>
    </source>
</evidence>
<evidence type="ECO:0000256" key="2">
    <source>
        <dbReference type="ARBA" id="ARBA00010835"/>
    </source>
</evidence>
<comment type="function">
    <text evidence="1">Peptide chain release factor 1 directs the termination of translation in response to the peptide chain termination codons UAG and UAA.</text>
</comment>
<dbReference type="Gene3D" id="3.30.160.20">
    <property type="match status" value="1"/>
</dbReference>
<feature type="domain" description="Prokaryotic-type class I peptide chain release factors" evidence="6">
    <location>
        <begin position="237"/>
        <end position="253"/>
    </location>
</feature>
<dbReference type="GO" id="GO:0003747">
    <property type="term" value="F:translation release factor activity"/>
    <property type="evidence" value="ECO:0007669"/>
    <property type="project" value="InterPro"/>
</dbReference>